<reference evidence="2" key="1">
    <citation type="journal article" date="2019" name="Int. J. Syst. Evol. Microbiol.">
        <title>The Global Catalogue of Microorganisms (GCM) 10K type strain sequencing project: providing services to taxonomists for standard genome sequencing and annotation.</title>
        <authorList>
            <consortium name="The Broad Institute Genomics Platform"/>
            <consortium name="The Broad Institute Genome Sequencing Center for Infectious Disease"/>
            <person name="Wu L."/>
            <person name="Ma J."/>
        </authorList>
    </citation>
    <scope>NUCLEOTIDE SEQUENCE [LARGE SCALE GENOMIC DNA]</scope>
    <source>
        <strain evidence="2">NBRC 102122</strain>
    </source>
</reference>
<gene>
    <name evidence="1" type="ORF">GCM10007923_29320</name>
</gene>
<dbReference type="PANTHER" id="PTHR38436">
    <property type="entry name" value="POLYKETIDE CYCLASE SNOAL-LIKE DOMAIN"/>
    <property type="match status" value="1"/>
</dbReference>
<protein>
    <submittedName>
        <fullName evidence="1">Polyketide cyclase</fullName>
    </submittedName>
</protein>
<accession>A0ABQ5ZIR0</accession>
<dbReference type="Pfam" id="PF07366">
    <property type="entry name" value="SnoaL"/>
    <property type="match status" value="1"/>
</dbReference>
<keyword evidence="2" id="KW-1185">Reference proteome</keyword>
<evidence type="ECO:0000313" key="1">
    <source>
        <dbReference type="EMBL" id="GLR51722.1"/>
    </source>
</evidence>
<dbReference type="Proteomes" id="UP001156702">
    <property type="component" value="Unassembled WGS sequence"/>
</dbReference>
<proteinExistence type="predicted"/>
<dbReference type="InterPro" id="IPR009959">
    <property type="entry name" value="Cyclase_SnoaL-like"/>
</dbReference>
<sequence length="358" mass="39776">MQNSDRHVANKQSLYRALQEIAEAAASELPARLASVSTADAQWRMSHPLNEMTGRDQALETVWLPLKRALPDLERRDLILIGGDYQGRDYVAAVGHYCGTFRHDWLSIPATGRPVFLRYGEVYEVKDGKIVQATCLWDILDLIRQAGFWPIAPSLGTEGHWAGPITGDGIVLTATDPGQSAASIAQTLAMHKTLGDYNDLDGRGRQGLLDMPQKEYWHPKMMWYGPSGIGTTRGLQGFVDYHQLPFRLAFPNRKGGGQWTEKDVAASAKKGGHYIRVGDGPYSVTGGWPSVMAYHSGGSFLGVGATDRLVTMRVMDFYLHHEGLIRENWVPLDILDLLTQMGVDVIDRTQSHFNRGRM</sequence>
<dbReference type="SUPFAM" id="SSF54427">
    <property type="entry name" value="NTF2-like"/>
    <property type="match status" value="2"/>
</dbReference>
<dbReference type="PANTHER" id="PTHR38436:SF1">
    <property type="entry name" value="ESTER CYCLASE"/>
    <property type="match status" value="1"/>
</dbReference>
<dbReference type="Gene3D" id="3.10.450.50">
    <property type="match status" value="2"/>
</dbReference>
<dbReference type="RefSeq" id="WP_244768037.1">
    <property type="nucleotide sequence ID" value="NZ_BSOP01000020.1"/>
</dbReference>
<comment type="caution">
    <text evidence="1">The sequence shown here is derived from an EMBL/GenBank/DDBJ whole genome shotgun (WGS) entry which is preliminary data.</text>
</comment>
<name>A0ABQ5ZIR0_9HYPH</name>
<organism evidence="1 2">
    <name type="scientific">Shinella yambaruensis</name>
    <dbReference type="NCBI Taxonomy" id="415996"/>
    <lineage>
        <taxon>Bacteria</taxon>
        <taxon>Pseudomonadati</taxon>
        <taxon>Pseudomonadota</taxon>
        <taxon>Alphaproteobacteria</taxon>
        <taxon>Hyphomicrobiales</taxon>
        <taxon>Rhizobiaceae</taxon>
        <taxon>Shinella</taxon>
    </lineage>
</organism>
<evidence type="ECO:0000313" key="2">
    <source>
        <dbReference type="Proteomes" id="UP001156702"/>
    </source>
</evidence>
<dbReference type="EMBL" id="BSOP01000020">
    <property type="protein sequence ID" value="GLR51722.1"/>
    <property type="molecule type" value="Genomic_DNA"/>
</dbReference>
<dbReference type="InterPro" id="IPR032710">
    <property type="entry name" value="NTF2-like_dom_sf"/>
</dbReference>